<dbReference type="Proteomes" id="UP000324222">
    <property type="component" value="Unassembled WGS sequence"/>
</dbReference>
<feature type="region of interest" description="Disordered" evidence="1">
    <location>
        <begin position="34"/>
        <end position="67"/>
    </location>
</feature>
<organism evidence="2 3">
    <name type="scientific">Portunus trituberculatus</name>
    <name type="common">Swimming crab</name>
    <name type="synonym">Neptunus trituberculatus</name>
    <dbReference type="NCBI Taxonomy" id="210409"/>
    <lineage>
        <taxon>Eukaryota</taxon>
        <taxon>Metazoa</taxon>
        <taxon>Ecdysozoa</taxon>
        <taxon>Arthropoda</taxon>
        <taxon>Crustacea</taxon>
        <taxon>Multicrustacea</taxon>
        <taxon>Malacostraca</taxon>
        <taxon>Eumalacostraca</taxon>
        <taxon>Eucarida</taxon>
        <taxon>Decapoda</taxon>
        <taxon>Pleocyemata</taxon>
        <taxon>Brachyura</taxon>
        <taxon>Eubrachyura</taxon>
        <taxon>Portunoidea</taxon>
        <taxon>Portunidae</taxon>
        <taxon>Portuninae</taxon>
        <taxon>Portunus</taxon>
    </lineage>
</organism>
<evidence type="ECO:0000256" key="1">
    <source>
        <dbReference type="SAM" id="MobiDB-lite"/>
    </source>
</evidence>
<evidence type="ECO:0000313" key="3">
    <source>
        <dbReference type="Proteomes" id="UP000324222"/>
    </source>
</evidence>
<feature type="compositionally biased region" description="Polar residues" evidence="1">
    <location>
        <begin position="55"/>
        <end position="67"/>
    </location>
</feature>
<name>A0A5B7JS28_PORTR</name>
<dbReference type="EMBL" id="VSRR010104068">
    <property type="protein sequence ID" value="MPC95947.1"/>
    <property type="molecule type" value="Genomic_DNA"/>
</dbReference>
<reference evidence="2 3" key="1">
    <citation type="submission" date="2019-05" db="EMBL/GenBank/DDBJ databases">
        <title>Another draft genome of Portunus trituberculatus and its Hox gene families provides insights of decapod evolution.</title>
        <authorList>
            <person name="Jeong J.-H."/>
            <person name="Song I."/>
            <person name="Kim S."/>
            <person name="Choi T."/>
            <person name="Kim D."/>
            <person name="Ryu S."/>
            <person name="Kim W."/>
        </authorList>
    </citation>
    <scope>NUCLEOTIDE SEQUENCE [LARGE SCALE GENOMIC DNA]</scope>
    <source>
        <tissue evidence="2">Muscle</tissue>
    </source>
</reference>
<accession>A0A5B7JS28</accession>
<comment type="caution">
    <text evidence="2">The sequence shown here is derived from an EMBL/GenBank/DDBJ whole genome shotgun (WGS) entry which is preliminary data.</text>
</comment>
<gene>
    <name evidence="2" type="ORF">E2C01_091177</name>
</gene>
<evidence type="ECO:0000313" key="2">
    <source>
        <dbReference type="EMBL" id="MPC95947.1"/>
    </source>
</evidence>
<sequence length="67" mass="7121">MRSACIVGVHVPSNAMNTGWSPSQQGRVRNRVTKVGESEAETKASKGKPQEIVTKASQPTSQVALTI</sequence>
<keyword evidence="3" id="KW-1185">Reference proteome</keyword>
<protein>
    <submittedName>
        <fullName evidence="2">Uncharacterized protein</fullName>
    </submittedName>
</protein>
<proteinExistence type="predicted"/>
<feature type="compositionally biased region" description="Basic and acidic residues" evidence="1">
    <location>
        <begin position="34"/>
        <end position="44"/>
    </location>
</feature>
<dbReference type="AlphaFoldDB" id="A0A5B7JS28"/>